<evidence type="ECO:0000256" key="1">
    <source>
        <dbReference type="SAM" id="MobiDB-lite"/>
    </source>
</evidence>
<reference evidence="2" key="1">
    <citation type="submission" date="2020-10" db="EMBL/GenBank/DDBJ databases">
        <title>Unveiling of a novel bifunctional photoreceptor, Dualchrome1, isolated from a cosmopolitan green alga.</title>
        <authorList>
            <person name="Suzuki S."/>
            <person name="Kawachi M."/>
        </authorList>
    </citation>
    <scope>NUCLEOTIDE SEQUENCE</scope>
    <source>
        <strain evidence="2">NIES 2893</strain>
    </source>
</reference>
<protein>
    <submittedName>
        <fullName evidence="2">Uncharacterized protein</fullName>
    </submittedName>
</protein>
<accession>A0A830HQ01</accession>
<evidence type="ECO:0000313" key="2">
    <source>
        <dbReference type="EMBL" id="GHP08765.1"/>
    </source>
</evidence>
<organism evidence="2 3">
    <name type="scientific">Pycnococcus provasolii</name>
    <dbReference type="NCBI Taxonomy" id="41880"/>
    <lineage>
        <taxon>Eukaryota</taxon>
        <taxon>Viridiplantae</taxon>
        <taxon>Chlorophyta</taxon>
        <taxon>Pseudoscourfieldiophyceae</taxon>
        <taxon>Pseudoscourfieldiales</taxon>
        <taxon>Pycnococcaceae</taxon>
        <taxon>Pycnococcus</taxon>
    </lineage>
</organism>
<feature type="region of interest" description="Disordered" evidence="1">
    <location>
        <begin position="159"/>
        <end position="213"/>
    </location>
</feature>
<name>A0A830HQ01_9CHLO</name>
<evidence type="ECO:0000313" key="3">
    <source>
        <dbReference type="Proteomes" id="UP000660262"/>
    </source>
</evidence>
<comment type="caution">
    <text evidence="2">The sequence shown here is derived from an EMBL/GenBank/DDBJ whole genome shotgun (WGS) entry which is preliminary data.</text>
</comment>
<dbReference type="EMBL" id="BNJQ01000022">
    <property type="protein sequence ID" value="GHP08765.1"/>
    <property type="molecule type" value="Genomic_DNA"/>
</dbReference>
<keyword evidence="3" id="KW-1185">Reference proteome</keyword>
<dbReference type="AlphaFoldDB" id="A0A830HQ01"/>
<feature type="region of interest" description="Disordered" evidence="1">
    <location>
        <begin position="886"/>
        <end position="915"/>
    </location>
</feature>
<gene>
    <name evidence="2" type="ORF">PPROV_000750200</name>
</gene>
<proteinExistence type="predicted"/>
<sequence length="990" mass="102860">MASSLFPERSRSGRLWASASASRLGSESSSTSAGIVGVGLTKFMDSAQIRAQKRASALELAVRDIDELVAHHDLEEARSLATAVKTAILAAASAKQSQHAPVRQNSIDDTNHAWMTRTNKAPPLLASERSAPVLRPASPPRQTLREVHSFMDAMYGHNNHSRRKSARKAADTAANALPPRRRGDTTFESSSIAAARRKLASARTTTATPPPTRPALLAATLLSRLAARGGAAAEAVSLATSGKHIAVLVDVAAQGSGNAKILAPLLACLCTRHPLACARAGAASPLADAAMDGSRAAQQALHTLAKHSVEARTLVWHALRQRAFHGAAKARLDALCVLLPIVLKHGAPDTNAAADITHSVAAIAVTGSCETTRRRARLLLGNAAAHSPKLAEEAAVALAARLRAAASGGPAESRVTPAMEALVPLLSMLERGGTAAREALAALTACVGHGQHSSTVLALLWDVFAPAASQADEDADAAMDAREASRALGYALLDDVRVRLSSSEGVLGPEARAAMGVLGALLKGAARHGALEAGLELVPRASMASGRNDSLATLATALALLRHATECVEGWHQPLDQYGRRPIMLAGCLAPPARSAGATAARVLGQDVAVRSSLTAALSASADALVSSNGSVDARMVAISMGALSALSTVARGDASSRHAIGAAAARPMGTLLTSPKVPWSVRARAAVLAHALMLGAEEESFVLDADGGGALRRRERETIAGALLAHGALDGLIRMLNDPRSRRAPREFCASDAPLAAARALDQCEYAAGMYASDVVATAAGASLAVKSMADKSGVLQYADAVSHLVRGGEGGTAVADTSTVASGRGASGEAYRYARELKRACELHFDKLNPDMPSNYEVRQARFGCTSRLLGGMLQLPQIRSSSLAAMTAPPPPAAEKKKKNQDEDAPSGERVRKTEIIAFTPARNSGEKTGEPSRLPHGPKAVDRAALNRDRLAAEEMKRASCAMTLTAIAFVKVRADLENDLLQQGR</sequence>
<dbReference type="Proteomes" id="UP000660262">
    <property type="component" value="Unassembled WGS sequence"/>
</dbReference>